<dbReference type="STRING" id="1198029.A0A1U7LPW1"/>
<keyword evidence="3" id="KW-0028">Amino-acid biosynthesis</keyword>
<comment type="similarity">
    <text evidence="2">Belongs to the ERCC1/RAD10/SWI10 family.</text>
</comment>
<dbReference type="EMBL" id="LXFE01000691">
    <property type="protein sequence ID" value="OLL24669.1"/>
    <property type="molecule type" value="Genomic_DNA"/>
</dbReference>
<dbReference type="PANTHER" id="PTHR45937">
    <property type="entry name" value="ASPARAGINE SYNTHETASE DOMAIN-CONTAINING PROTEIN 1"/>
    <property type="match status" value="1"/>
</dbReference>
<dbReference type="InterPro" id="IPR029055">
    <property type="entry name" value="Ntn_hydrolases_N"/>
</dbReference>
<feature type="region of interest" description="Disordered" evidence="10">
    <location>
        <begin position="586"/>
        <end position="611"/>
    </location>
</feature>
<sequence>MCGIFFSIRRSTDIFDASIGTLEPYIKARGPDSYSTCIQAIHLDALTTFELTCSSSVLHLRGNDITTQPLVSQEGNILCWNGEVWCSIAEWMPYYGNDGSRLLDQLSGNHNVSAVMEDLQGPYAFVYFQKDKGKVWFGRDRLGRRSLLRKTYDIFILSSVGESSDEWDDVLANGIYCLDLSSSTETYDPYLVGNYIYILLQQKKSRTAFRPYFSLNTSIPSESGSWDPLTNFHYILLEAIRIRAVTIPNSHMHKPRVAVLYSGGLDCGVIARLLHDVLPVDEPIDLLNVAFENPRRLSVMPGSYDGPPRIDVPFAEAMQSKKEIFQLAHPNDSVMDLDISMAFYFSARARGIMRSQDGNKLEYSSTAKVLFSGMGADEQLGGYSRHLKTFKAGGWEKLIQELQVDIDRLPTRNLGRDDRIISHHGREVRYPFLDENVVLYLCSLQIDQKVDFSHVGGDKLLLRRLAARLGIVKTAREKKRAVQFGSKAAKMEVGQGKVKGQQKIHASALVASVKYYHITVWDRRRWIYNVICWDAPRRQGTSFESLFVGQQYGLISEIIMNDFDFDLDQEALAQLEQAVSSVQKSFASPANPDSGFQQPTPRRLNNPGGSNNILVNPRQVRKGNRILDHIRNVPWEYDSELQSDFVVGTTTCALFLSLKYHRLHPEYVYNRIQALGKLYNLRILLVRVDIDNHTDSIRDLTKTSIINNLTIILAWTDAEAGRYLETFKSYEMAQPTLIMEKQAPDYASRIIDTLTSVRSVNKADALSLISNFGSLRNAMNAIPEEILMIGGWGQQKVDRFTQTIEAPFVIRNARKQTAAIQSYNQHQSAPSCSMNEYETMSSALLPKDTGQPSPLEQKLPNAPVDNPDGSSASVIAYLATMRDQDT</sequence>
<dbReference type="PANTHER" id="PTHR45937:SF1">
    <property type="entry name" value="ASPARAGINE SYNTHETASE DOMAIN-CONTAINING PROTEIN 1"/>
    <property type="match status" value="1"/>
</dbReference>
<dbReference type="InterPro" id="IPR014729">
    <property type="entry name" value="Rossmann-like_a/b/a_fold"/>
</dbReference>
<dbReference type="Pfam" id="PF03834">
    <property type="entry name" value="Rad10"/>
    <property type="match status" value="1"/>
</dbReference>
<dbReference type="Proteomes" id="UP000186594">
    <property type="component" value="Unassembled WGS sequence"/>
</dbReference>
<dbReference type="GO" id="GO:0006310">
    <property type="term" value="P:DNA recombination"/>
    <property type="evidence" value="ECO:0007669"/>
    <property type="project" value="UniProtKB-ARBA"/>
</dbReference>
<feature type="domain" description="ERCC1-like central" evidence="12">
    <location>
        <begin position="613"/>
        <end position="728"/>
    </location>
</feature>
<dbReference type="InterPro" id="IPR010994">
    <property type="entry name" value="RuvA_2-like"/>
</dbReference>
<feature type="domain" description="Asparagine synthetase" evidence="11">
    <location>
        <begin position="393"/>
        <end position="483"/>
    </location>
</feature>
<feature type="region of interest" description="Disordered" evidence="10">
    <location>
        <begin position="844"/>
        <end position="871"/>
    </location>
</feature>
<keyword evidence="6" id="KW-0315">Glutamine amidotransferase</keyword>
<proteinExistence type="inferred from homology"/>
<evidence type="ECO:0000313" key="13">
    <source>
        <dbReference type="EMBL" id="OLL24669.1"/>
    </source>
</evidence>
<keyword evidence="14" id="KW-1185">Reference proteome</keyword>
<evidence type="ECO:0000256" key="9">
    <source>
        <dbReference type="ARBA" id="ARBA00023242"/>
    </source>
</evidence>
<dbReference type="InterPro" id="IPR047260">
    <property type="entry name" value="ERCC1-like_central_dom"/>
</dbReference>
<evidence type="ECO:0000259" key="11">
    <source>
        <dbReference type="Pfam" id="PF00733"/>
    </source>
</evidence>
<dbReference type="SUPFAM" id="SSF52402">
    <property type="entry name" value="Adenine nucleotide alpha hydrolases-like"/>
    <property type="match status" value="1"/>
</dbReference>
<dbReference type="GO" id="GO:0005634">
    <property type="term" value="C:nucleus"/>
    <property type="evidence" value="ECO:0007669"/>
    <property type="project" value="UniProtKB-SubCell"/>
</dbReference>
<evidence type="ECO:0000256" key="5">
    <source>
        <dbReference type="ARBA" id="ARBA00022888"/>
    </source>
</evidence>
<reference evidence="13 14" key="1">
    <citation type="submission" date="2016-04" db="EMBL/GenBank/DDBJ databases">
        <title>Evolutionary innovation and constraint leading to complex multicellularity in the Ascomycota.</title>
        <authorList>
            <person name="Cisse O."/>
            <person name="Nguyen A."/>
            <person name="Hewitt D.A."/>
            <person name="Jedd G."/>
            <person name="Stajich J.E."/>
        </authorList>
    </citation>
    <scope>NUCLEOTIDE SEQUENCE [LARGE SCALE GENOMIC DNA]</scope>
    <source>
        <strain evidence="13 14">DAH-3</strain>
    </source>
</reference>
<evidence type="ECO:0000256" key="2">
    <source>
        <dbReference type="ARBA" id="ARBA00008283"/>
    </source>
</evidence>
<feature type="domain" description="Asparagine synthetase" evidence="11">
    <location>
        <begin position="255"/>
        <end position="389"/>
    </location>
</feature>
<evidence type="ECO:0000256" key="4">
    <source>
        <dbReference type="ARBA" id="ARBA00022763"/>
    </source>
</evidence>
<dbReference type="GO" id="GO:0006302">
    <property type="term" value="P:double-strand break repair"/>
    <property type="evidence" value="ECO:0007669"/>
    <property type="project" value="UniProtKB-ARBA"/>
</dbReference>
<keyword evidence="7" id="KW-0238">DNA-binding</keyword>
<dbReference type="Gene3D" id="3.60.20.10">
    <property type="entry name" value="Glutamine Phosphoribosylpyrophosphate, subunit 1, domain 1"/>
    <property type="match status" value="1"/>
</dbReference>
<dbReference type="GO" id="GO:0004066">
    <property type="term" value="F:asparagine synthase (glutamine-hydrolyzing) activity"/>
    <property type="evidence" value="ECO:0007669"/>
    <property type="project" value="InterPro"/>
</dbReference>
<evidence type="ECO:0000313" key="14">
    <source>
        <dbReference type="Proteomes" id="UP000186594"/>
    </source>
</evidence>
<dbReference type="Pfam" id="PF00733">
    <property type="entry name" value="Asn_synthase"/>
    <property type="match status" value="2"/>
</dbReference>
<dbReference type="FunFam" id="3.40.50.10130:FF:000001">
    <property type="entry name" value="DNA excision repair protein ERCC-1"/>
    <property type="match status" value="1"/>
</dbReference>
<dbReference type="InterPro" id="IPR001962">
    <property type="entry name" value="Asn_synthase"/>
</dbReference>
<evidence type="ECO:0000256" key="8">
    <source>
        <dbReference type="ARBA" id="ARBA00023204"/>
    </source>
</evidence>
<protein>
    <submittedName>
        <fullName evidence="13">Asparagine synthetase domain-containing protein</fullName>
    </submittedName>
</protein>
<dbReference type="AlphaFoldDB" id="A0A1U7LPW1"/>
<evidence type="ECO:0000256" key="10">
    <source>
        <dbReference type="SAM" id="MobiDB-lite"/>
    </source>
</evidence>
<dbReference type="Gene3D" id="3.40.50.10130">
    <property type="match status" value="1"/>
</dbReference>
<evidence type="ECO:0000256" key="3">
    <source>
        <dbReference type="ARBA" id="ARBA00022605"/>
    </source>
</evidence>
<dbReference type="InterPro" id="IPR011335">
    <property type="entry name" value="Restrct_endonuc-II-like"/>
</dbReference>
<comment type="caution">
    <text evidence="13">The sequence shown here is derived from an EMBL/GenBank/DDBJ whole genome shotgun (WGS) entry which is preliminary data.</text>
</comment>
<dbReference type="GO" id="GO:0006529">
    <property type="term" value="P:asparagine biosynthetic process"/>
    <property type="evidence" value="ECO:0007669"/>
    <property type="project" value="UniProtKB-KW"/>
</dbReference>
<accession>A0A1U7LPW1</accession>
<dbReference type="SUPFAM" id="SSF52980">
    <property type="entry name" value="Restriction endonuclease-like"/>
    <property type="match status" value="1"/>
</dbReference>
<dbReference type="CDD" id="cd01991">
    <property type="entry name" value="Asn_synthase_B_C"/>
    <property type="match status" value="1"/>
</dbReference>
<keyword evidence="8" id="KW-0234">DNA repair</keyword>
<dbReference type="NCBIfam" id="TIGR00597">
    <property type="entry name" value="rad10"/>
    <property type="match status" value="1"/>
</dbReference>
<dbReference type="InterPro" id="IPR051857">
    <property type="entry name" value="Asn_synthetase_domain"/>
</dbReference>
<dbReference type="SUPFAM" id="SSF47781">
    <property type="entry name" value="RuvA domain 2-like"/>
    <property type="match status" value="1"/>
</dbReference>
<keyword evidence="5" id="KW-0061">Asparagine biosynthesis</keyword>
<evidence type="ECO:0000256" key="7">
    <source>
        <dbReference type="ARBA" id="ARBA00023125"/>
    </source>
</evidence>
<gene>
    <name evidence="13" type="ORF">NEOLI_004524</name>
</gene>
<organism evidence="13 14">
    <name type="scientific">Neolecta irregularis (strain DAH-3)</name>
    <dbReference type="NCBI Taxonomy" id="1198029"/>
    <lineage>
        <taxon>Eukaryota</taxon>
        <taxon>Fungi</taxon>
        <taxon>Dikarya</taxon>
        <taxon>Ascomycota</taxon>
        <taxon>Taphrinomycotina</taxon>
        <taxon>Neolectales</taxon>
        <taxon>Neolectaceae</taxon>
        <taxon>Neolecta</taxon>
    </lineage>
</organism>
<dbReference type="CDD" id="cd22325">
    <property type="entry name" value="ERCC1_C-like"/>
    <property type="match status" value="1"/>
</dbReference>
<evidence type="ECO:0000256" key="6">
    <source>
        <dbReference type="ARBA" id="ARBA00022962"/>
    </source>
</evidence>
<evidence type="ECO:0000256" key="1">
    <source>
        <dbReference type="ARBA" id="ARBA00004123"/>
    </source>
</evidence>
<comment type="subcellular location">
    <subcellularLocation>
        <location evidence="1">Nucleus</location>
    </subcellularLocation>
</comment>
<dbReference type="GO" id="GO:0003677">
    <property type="term" value="F:DNA binding"/>
    <property type="evidence" value="ECO:0007669"/>
    <property type="project" value="UniProtKB-KW"/>
</dbReference>
<dbReference type="SUPFAM" id="SSF56235">
    <property type="entry name" value="N-terminal nucleophile aminohydrolases (Ntn hydrolases)"/>
    <property type="match status" value="1"/>
</dbReference>
<name>A0A1U7LPW1_NEOID</name>
<dbReference type="Gene3D" id="3.40.50.620">
    <property type="entry name" value="HUPs"/>
    <property type="match status" value="1"/>
</dbReference>
<evidence type="ECO:0000259" key="12">
    <source>
        <dbReference type="Pfam" id="PF03834"/>
    </source>
</evidence>
<dbReference type="OrthoDB" id="10252281at2759"/>
<keyword evidence="4" id="KW-0227">DNA damage</keyword>
<dbReference type="Gene3D" id="1.10.150.20">
    <property type="entry name" value="5' to 3' exonuclease, C-terminal subdomain"/>
    <property type="match status" value="1"/>
</dbReference>
<keyword evidence="9" id="KW-0539">Nucleus</keyword>